<keyword evidence="6" id="KW-0378">Hydrolase</keyword>
<evidence type="ECO:0000256" key="13">
    <source>
        <dbReference type="ARBA" id="ARBA00044632"/>
    </source>
</evidence>
<dbReference type="EMBL" id="VBAM01000143">
    <property type="protein sequence ID" value="TMJ13826.1"/>
    <property type="molecule type" value="Genomic_DNA"/>
</dbReference>
<keyword evidence="11" id="KW-0511">Multifunctional enzyme</keyword>
<keyword evidence="7" id="KW-0862">Zinc</keyword>
<keyword evidence="17" id="KW-0540">Nuclease</keyword>
<keyword evidence="4" id="KW-0227">DNA damage</keyword>
<comment type="catalytic activity">
    <reaction evidence="13">
        <text>2'-deoxyribonucleotide-(2'-deoxyribose 5'-phosphate)-2'-deoxyribonucleotide-DNA = a 3'-end 2'-deoxyribonucleotide-(2,3-dehydro-2,3-deoxyribose 5'-phosphate)-DNA + a 5'-end 5'-phospho-2'-deoxyribonucleoside-DNA + H(+)</text>
        <dbReference type="Rhea" id="RHEA:66592"/>
        <dbReference type="Rhea" id="RHEA-COMP:13180"/>
        <dbReference type="Rhea" id="RHEA-COMP:16897"/>
        <dbReference type="Rhea" id="RHEA-COMP:17067"/>
        <dbReference type="ChEBI" id="CHEBI:15378"/>
        <dbReference type="ChEBI" id="CHEBI:136412"/>
        <dbReference type="ChEBI" id="CHEBI:157695"/>
        <dbReference type="ChEBI" id="CHEBI:167181"/>
        <dbReference type="EC" id="4.2.99.18"/>
    </reaction>
</comment>
<dbReference type="GO" id="GO:0006284">
    <property type="term" value="P:base-excision repair"/>
    <property type="evidence" value="ECO:0007669"/>
    <property type="project" value="InterPro"/>
</dbReference>
<evidence type="ECO:0000313" key="17">
    <source>
        <dbReference type="EMBL" id="TMJ13826.1"/>
    </source>
</evidence>
<dbReference type="AlphaFoldDB" id="A0A537M0T6"/>
<evidence type="ECO:0000256" key="10">
    <source>
        <dbReference type="ARBA" id="ARBA00023239"/>
    </source>
</evidence>
<dbReference type="Gene3D" id="3.20.190.10">
    <property type="entry name" value="MutM-like, N-terminal"/>
    <property type="match status" value="1"/>
</dbReference>
<evidence type="ECO:0000256" key="7">
    <source>
        <dbReference type="ARBA" id="ARBA00022833"/>
    </source>
</evidence>
<keyword evidence="12" id="KW-0326">Glycosidase</keyword>
<dbReference type="InterPro" id="IPR015887">
    <property type="entry name" value="DNA_glyclase_Znf_dom_DNA_BS"/>
</dbReference>
<dbReference type="InterPro" id="IPR000214">
    <property type="entry name" value="Znf_DNA_glyclase/AP_lyase"/>
</dbReference>
<dbReference type="GO" id="GO:0008270">
    <property type="term" value="F:zinc ion binding"/>
    <property type="evidence" value="ECO:0007669"/>
    <property type="project" value="UniProtKB-KW"/>
</dbReference>
<evidence type="ECO:0000256" key="12">
    <source>
        <dbReference type="ARBA" id="ARBA00023295"/>
    </source>
</evidence>
<dbReference type="SMART" id="SM01232">
    <property type="entry name" value="H2TH"/>
    <property type="match status" value="1"/>
</dbReference>
<protein>
    <submittedName>
        <fullName evidence="17">Endonuclease VIII</fullName>
    </submittedName>
</protein>
<organism evidence="17 18">
    <name type="scientific">Candidatus Segetimicrobium genomatis</name>
    <dbReference type="NCBI Taxonomy" id="2569760"/>
    <lineage>
        <taxon>Bacteria</taxon>
        <taxon>Bacillati</taxon>
        <taxon>Candidatus Sysuimicrobiota</taxon>
        <taxon>Candidatus Sysuimicrobiia</taxon>
        <taxon>Candidatus Sysuimicrobiales</taxon>
        <taxon>Candidatus Segetimicrobiaceae</taxon>
        <taxon>Candidatus Segetimicrobium</taxon>
    </lineage>
</organism>
<feature type="non-terminal residue" evidence="17">
    <location>
        <position position="1"/>
    </location>
</feature>
<reference evidence="17 18" key="1">
    <citation type="journal article" date="2019" name="Nat. Microbiol.">
        <title>Mediterranean grassland soil C-N compound turnover is dependent on rainfall and depth, and is mediated by genomically divergent microorganisms.</title>
        <authorList>
            <person name="Diamond S."/>
            <person name="Andeer P.F."/>
            <person name="Li Z."/>
            <person name="Crits-Christoph A."/>
            <person name="Burstein D."/>
            <person name="Anantharaman K."/>
            <person name="Lane K.R."/>
            <person name="Thomas B.C."/>
            <person name="Pan C."/>
            <person name="Northen T.R."/>
            <person name="Banfield J.F."/>
        </authorList>
    </citation>
    <scope>NUCLEOTIDE SEQUENCE [LARGE SCALE GENOMIC DNA]</scope>
    <source>
        <strain evidence="17">NP_5</strain>
    </source>
</reference>
<dbReference type="GO" id="GO:0140078">
    <property type="term" value="F:class I DNA-(apurinic or apyrimidinic site) endonuclease activity"/>
    <property type="evidence" value="ECO:0007669"/>
    <property type="project" value="UniProtKB-EC"/>
</dbReference>
<evidence type="ECO:0000256" key="11">
    <source>
        <dbReference type="ARBA" id="ARBA00023268"/>
    </source>
</evidence>
<dbReference type="Pfam" id="PF06831">
    <property type="entry name" value="H2TH"/>
    <property type="match status" value="1"/>
</dbReference>
<dbReference type="InterPro" id="IPR035937">
    <property type="entry name" value="FPG_N"/>
</dbReference>
<dbReference type="Pfam" id="PF01149">
    <property type="entry name" value="Fapy_DNA_glyco"/>
    <property type="match status" value="1"/>
</dbReference>
<feature type="domain" description="FPG-type" evidence="15">
    <location>
        <begin position="188"/>
        <end position="222"/>
    </location>
</feature>
<proteinExistence type="inferred from homology"/>
<accession>A0A537M0T6</accession>
<keyword evidence="8" id="KW-0238">DNA-binding</keyword>
<keyword evidence="9" id="KW-0234">DNA repair</keyword>
<evidence type="ECO:0000256" key="6">
    <source>
        <dbReference type="ARBA" id="ARBA00022801"/>
    </source>
</evidence>
<dbReference type="SUPFAM" id="SSF81624">
    <property type="entry name" value="N-terminal domain of MutM-like DNA repair proteins"/>
    <property type="match status" value="1"/>
</dbReference>
<dbReference type="InterPro" id="IPR012319">
    <property type="entry name" value="FPG_cat"/>
</dbReference>
<evidence type="ECO:0000313" key="18">
    <source>
        <dbReference type="Proteomes" id="UP000320393"/>
    </source>
</evidence>
<evidence type="ECO:0000256" key="2">
    <source>
        <dbReference type="ARBA" id="ARBA00009409"/>
    </source>
</evidence>
<gene>
    <name evidence="17" type="ORF">E6H02_04545</name>
</gene>
<sequence>DRFSRALRGGKIADVQRRGKTLRLHLDGRVLVFHYMLGGVVRYHPAAAVPREGTGLMLYFSDGSCLEFRELQLSRFHLVRAGAEGAQAAVEPLAPTTTFARFLAALPRGAIKTALSDQARIAGIGNLWAHEILFAAGLRPARRTGTLREAELRTVYRTMRQVLAKAVRAGGEPDSLDALGRRGRYRLMVYGRAGQPCRVCGTGIMGGRLGGRPTFYCPSCQR</sequence>
<dbReference type="PROSITE" id="PS51068">
    <property type="entry name" value="FPG_CAT"/>
    <property type="match status" value="1"/>
</dbReference>
<dbReference type="PROSITE" id="PS01242">
    <property type="entry name" value="ZF_FPG_1"/>
    <property type="match status" value="1"/>
</dbReference>
<comment type="caution">
    <text evidence="17">The sequence shown here is derived from an EMBL/GenBank/DDBJ whole genome shotgun (WGS) entry which is preliminary data.</text>
</comment>
<dbReference type="Proteomes" id="UP000320393">
    <property type="component" value="Unassembled WGS sequence"/>
</dbReference>
<dbReference type="PROSITE" id="PS51066">
    <property type="entry name" value="ZF_FPG_2"/>
    <property type="match status" value="1"/>
</dbReference>
<evidence type="ECO:0000259" key="15">
    <source>
        <dbReference type="PROSITE" id="PS51066"/>
    </source>
</evidence>
<feature type="domain" description="Formamidopyrimidine-DNA glycosylase catalytic" evidence="16">
    <location>
        <begin position="1"/>
        <end position="67"/>
    </location>
</feature>
<evidence type="ECO:0000256" key="8">
    <source>
        <dbReference type="ARBA" id="ARBA00023125"/>
    </source>
</evidence>
<comment type="catalytic activity">
    <reaction evidence="1">
        <text>Hydrolysis of DNA containing ring-opened 7-methylguanine residues, releasing 2,6-diamino-4-hydroxy-5-(N-methyl)formamidopyrimidine.</text>
        <dbReference type="EC" id="3.2.2.23"/>
    </reaction>
</comment>
<keyword evidence="10" id="KW-0456">Lyase</keyword>
<evidence type="ECO:0000256" key="3">
    <source>
        <dbReference type="ARBA" id="ARBA00022723"/>
    </source>
</evidence>
<evidence type="ECO:0000256" key="14">
    <source>
        <dbReference type="PROSITE-ProRule" id="PRU00391"/>
    </source>
</evidence>
<dbReference type="GO" id="GO:0034039">
    <property type="term" value="F:8-oxo-7,8-dihydroguanine DNA N-glycosylase activity"/>
    <property type="evidence" value="ECO:0007669"/>
    <property type="project" value="TreeGrafter"/>
</dbReference>
<comment type="similarity">
    <text evidence="2">Belongs to the FPG family.</text>
</comment>
<dbReference type="InterPro" id="IPR010979">
    <property type="entry name" value="Ribosomal_uS13-like_H2TH"/>
</dbReference>
<dbReference type="InterPro" id="IPR015886">
    <property type="entry name" value="H2TH_FPG"/>
</dbReference>
<dbReference type="SUPFAM" id="SSF57716">
    <property type="entry name" value="Glucocorticoid receptor-like (DNA-binding domain)"/>
    <property type="match status" value="1"/>
</dbReference>
<dbReference type="PANTHER" id="PTHR22993">
    <property type="entry name" value="FORMAMIDOPYRIMIDINE-DNA GLYCOSYLASE"/>
    <property type="match status" value="1"/>
</dbReference>
<keyword evidence="3" id="KW-0479">Metal-binding</keyword>
<evidence type="ECO:0000256" key="5">
    <source>
        <dbReference type="ARBA" id="ARBA00022771"/>
    </source>
</evidence>
<dbReference type="SUPFAM" id="SSF46946">
    <property type="entry name" value="S13-like H2TH domain"/>
    <property type="match status" value="1"/>
</dbReference>
<evidence type="ECO:0000256" key="1">
    <source>
        <dbReference type="ARBA" id="ARBA00001668"/>
    </source>
</evidence>
<evidence type="ECO:0000259" key="16">
    <source>
        <dbReference type="PROSITE" id="PS51068"/>
    </source>
</evidence>
<dbReference type="Gene3D" id="1.10.8.50">
    <property type="match status" value="1"/>
</dbReference>
<keyword evidence="17" id="KW-0255">Endonuclease</keyword>
<name>A0A537M0T6_9BACT</name>
<evidence type="ECO:0000256" key="4">
    <source>
        <dbReference type="ARBA" id="ARBA00022763"/>
    </source>
</evidence>
<dbReference type="GO" id="GO:0003684">
    <property type="term" value="F:damaged DNA binding"/>
    <property type="evidence" value="ECO:0007669"/>
    <property type="project" value="InterPro"/>
</dbReference>
<evidence type="ECO:0000256" key="9">
    <source>
        <dbReference type="ARBA" id="ARBA00023204"/>
    </source>
</evidence>
<dbReference type="PANTHER" id="PTHR22993:SF9">
    <property type="entry name" value="FORMAMIDOPYRIMIDINE-DNA GLYCOSYLASE"/>
    <property type="match status" value="1"/>
</dbReference>
<keyword evidence="5 14" id="KW-0863">Zinc-finger</keyword>